<comment type="subunit">
    <text evidence="2">Forms a heterodimer with MurT.</text>
</comment>
<dbReference type="AlphaFoldDB" id="A0A5C8UVV1"/>
<name>A0A5C8UVV1_9MICO</name>
<keyword evidence="4" id="KW-0808">Transferase</keyword>
<comment type="function">
    <text evidence="2">The lipid II isoglutaminyl synthase complex catalyzes the formation of alpha-D-isoglutamine in the cell wall lipid II stem peptide. The GatD subunit catalyzes the hydrolysis of glutamine to glutamate and ammonia. The resulting ammonia molecule is channeled to the active site of MurT.</text>
</comment>
<dbReference type="EC" id="3.5.1.2" evidence="2"/>
<dbReference type="EC" id="6.3.5.13" evidence="2"/>
<dbReference type="GO" id="GO:0071555">
    <property type="term" value="P:cell wall organization"/>
    <property type="evidence" value="ECO:0007669"/>
    <property type="project" value="UniProtKB-KW"/>
</dbReference>
<comment type="catalytic activity">
    <reaction evidence="2">
        <text>L-glutamine + H2O = L-glutamate + NH4(+)</text>
        <dbReference type="Rhea" id="RHEA:15889"/>
        <dbReference type="ChEBI" id="CHEBI:15377"/>
        <dbReference type="ChEBI" id="CHEBI:28938"/>
        <dbReference type="ChEBI" id="CHEBI:29985"/>
        <dbReference type="ChEBI" id="CHEBI:58359"/>
        <dbReference type="EC" id="3.5.1.2"/>
    </reaction>
</comment>
<reference evidence="4 5" key="1">
    <citation type="submission" date="2019-08" db="EMBL/GenBank/DDBJ databases">
        <title>Bacterial whole genome sequence for Glaciihabitans sp. CHu50b-6-2.</title>
        <authorList>
            <person name="Jin L."/>
        </authorList>
    </citation>
    <scope>NUCLEOTIDE SEQUENCE [LARGE SCALE GENOMIC DNA]</scope>
    <source>
        <strain evidence="4 5">CHu50b-6-2</strain>
    </source>
</reference>
<feature type="domain" description="CobB/CobQ-like glutamine amidotransferase" evidence="3">
    <location>
        <begin position="7"/>
        <end position="188"/>
    </location>
</feature>
<dbReference type="GO" id="GO:0009252">
    <property type="term" value="P:peptidoglycan biosynthetic process"/>
    <property type="evidence" value="ECO:0007669"/>
    <property type="project" value="UniProtKB-UniRule"/>
</dbReference>
<comment type="similarity">
    <text evidence="2">Belongs to the CobB/CobQ family. GatD subfamily.</text>
</comment>
<comment type="catalytic activity">
    <reaction evidence="2">
        <text>beta-D-GlcNAc-(1-&gt;4)-Mur2Ac(oyl-L-Ala-gamma-D-Glu-L-Lys-D-Ala-D-Ala)-di-trans,octa-cis-undecaprenyl diphosphate + L-glutamine + ATP + H2O = beta-D-GlcNAc-(1-&gt;4)-Mur2Ac(oyl-L-Ala-D-isoglutaminyl-L-Lys-D-Ala-D-Ala)-di-trans,octa-cis-undecaprenyl diphosphate + L-glutamate + ADP + phosphate + H(+)</text>
        <dbReference type="Rhea" id="RHEA:57928"/>
        <dbReference type="ChEBI" id="CHEBI:15377"/>
        <dbReference type="ChEBI" id="CHEBI:15378"/>
        <dbReference type="ChEBI" id="CHEBI:29985"/>
        <dbReference type="ChEBI" id="CHEBI:30616"/>
        <dbReference type="ChEBI" id="CHEBI:43474"/>
        <dbReference type="ChEBI" id="CHEBI:58359"/>
        <dbReference type="ChEBI" id="CHEBI:60033"/>
        <dbReference type="ChEBI" id="CHEBI:62233"/>
        <dbReference type="ChEBI" id="CHEBI:456216"/>
        <dbReference type="EC" id="6.3.5.13"/>
    </reaction>
</comment>
<dbReference type="InterPro" id="IPR011698">
    <property type="entry name" value="GATase_3"/>
</dbReference>
<dbReference type="UniPathway" id="UPA00219"/>
<evidence type="ECO:0000313" key="5">
    <source>
        <dbReference type="Proteomes" id="UP000321379"/>
    </source>
</evidence>
<evidence type="ECO:0000313" key="4">
    <source>
        <dbReference type="EMBL" id="TXN32152.1"/>
    </source>
</evidence>
<comment type="caution">
    <text evidence="4">The sequence shown here is derived from an EMBL/GenBank/DDBJ whole genome shotgun (WGS) entry which is preliminary data.</text>
</comment>
<accession>A0A5C8UVV1</accession>
<keyword evidence="5" id="KW-1185">Reference proteome</keyword>
<evidence type="ECO:0000256" key="2">
    <source>
        <dbReference type="HAMAP-Rule" id="MF_02213"/>
    </source>
</evidence>
<comment type="pathway">
    <text evidence="2">Cell wall biogenesis; peptidoglycan biosynthesis.</text>
</comment>
<evidence type="ECO:0000256" key="1">
    <source>
        <dbReference type="ARBA" id="ARBA00022962"/>
    </source>
</evidence>
<protein>
    <recommendedName>
        <fullName evidence="2">Lipid II isoglutaminyl synthase (glutamine-hydrolyzing) subunit GatD</fullName>
        <ecNumber evidence="2">6.3.5.13</ecNumber>
    </recommendedName>
    <alternativeName>
        <fullName evidence="2">Lipid II isoglutaminyl synthase glutaminase subunit</fullName>
        <ecNumber evidence="2">3.5.1.2</ecNumber>
    </alternativeName>
</protein>
<keyword evidence="2" id="KW-0436">Ligase</keyword>
<gene>
    <name evidence="2" type="primary">gatD</name>
    <name evidence="4" type="ORF">FVP33_04380</name>
</gene>
<keyword evidence="1 2" id="KW-0315">Glutamine amidotransferase</keyword>
<proteinExistence type="inferred from homology"/>
<dbReference type="GO" id="GO:0008360">
    <property type="term" value="P:regulation of cell shape"/>
    <property type="evidence" value="ECO:0007669"/>
    <property type="project" value="UniProtKB-KW"/>
</dbReference>
<dbReference type="GO" id="GO:0004359">
    <property type="term" value="F:glutaminase activity"/>
    <property type="evidence" value="ECO:0007669"/>
    <property type="project" value="UniProtKB-UniRule"/>
</dbReference>
<keyword evidence="2" id="KW-0573">Peptidoglycan synthesis</keyword>
<dbReference type="EMBL" id="VRMG01000004">
    <property type="protein sequence ID" value="TXN32152.1"/>
    <property type="molecule type" value="Genomic_DNA"/>
</dbReference>
<dbReference type="RefSeq" id="WP_147782403.1">
    <property type="nucleotide sequence ID" value="NZ_VRMG01000004.1"/>
</dbReference>
<keyword evidence="2" id="KW-0961">Cell wall biogenesis/degradation</keyword>
<evidence type="ECO:0000259" key="3">
    <source>
        <dbReference type="Pfam" id="PF07685"/>
    </source>
</evidence>
<dbReference type="HAMAP" id="MF_02213">
    <property type="entry name" value="Lipid_II_synth_GatD"/>
    <property type="match status" value="1"/>
</dbReference>
<sequence>MNTTVTIVQLYPDELGVAGDRGNVMALRARLEHAGLTVSVVEHHIGNELPTDVDLVVVGNGPLSAMRNVYDDLVSLGDRLRAYRAADVPVFAYGSGAELLGRSITLLDGSTLDGLGILPFRATRIPERSVGYVIVDTPFGQVVGFEDNASRWSLDSKAKPLGILEAGTGNSEGAVEGVLDGTSIGTQVGGPVLPLNPLLTDAIIASIAARRGFDYAPAQTNADLDRFAARAREVIAANAKHVFSRI</sequence>
<dbReference type="Pfam" id="PF07685">
    <property type="entry name" value="GATase_3"/>
    <property type="match status" value="1"/>
</dbReference>
<dbReference type="PROSITE" id="PS51274">
    <property type="entry name" value="GATASE_COBBQ"/>
    <property type="match status" value="1"/>
</dbReference>
<dbReference type="InterPro" id="IPR043702">
    <property type="entry name" value="Lipid_II_synth_GatD"/>
</dbReference>
<comment type="caution">
    <text evidence="2">Lacks conserved residue(s) required for the propagation of feature annotation.</text>
</comment>
<dbReference type="Proteomes" id="UP000321379">
    <property type="component" value="Unassembled WGS sequence"/>
</dbReference>
<dbReference type="GO" id="GO:0140282">
    <property type="term" value="F:carbon-nitrogen ligase activity on lipid II"/>
    <property type="evidence" value="ECO:0007669"/>
    <property type="project" value="UniProtKB-UniRule"/>
</dbReference>
<dbReference type="SUPFAM" id="SSF52317">
    <property type="entry name" value="Class I glutamine amidotransferase-like"/>
    <property type="match status" value="1"/>
</dbReference>
<dbReference type="GO" id="GO:0016740">
    <property type="term" value="F:transferase activity"/>
    <property type="evidence" value="ECO:0007669"/>
    <property type="project" value="UniProtKB-KW"/>
</dbReference>
<feature type="binding site" evidence="2">
    <location>
        <position position="128"/>
    </location>
    <ligand>
        <name>substrate</name>
    </ligand>
</feature>
<dbReference type="InterPro" id="IPR029062">
    <property type="entry name" value="Class_I_gatase-like"/>
</dbReference>
<keyword evidence="2" id="KW-0378">Hydrolase</keyword>
<organism evidence="4 5">
    <name type="scientific">Lacisediminihabitans profunda</name>
    <dbReference type="NCBI Taxonomy" id="2594790"/>
    <lineage>
        <taxon>Bacteria</taxon>
        <taxon>Bacillati</taxon>
        <taxon>Actinomycetota</taxon>
        <taxon>Actinomycetes</taxon>
        <taxon>Micrococcales</taxon>
        <taxon>Microbacteriaceae</taxon>
        <taxon>Lacisediminihabitans</taxon>
    </lineage>
</organism>
<keyword evidence="2" id="KW-0133">Cell shape</keyword>